<reference evidence="11 13" key="2">
    <citation type="submission" date="2016-08" db="EMBL/GenBank/DDBJ databases">
        <authorList>
            <person name="Varghese N."/>
            <person name="Submissions Spin"/>
        </authorList>
    </citation>
    <scope>NUCLEOTIDE SEQUENCE [LARGE SCALE GENOMIC DNA]</scope>
    <source>
        <strain evidence="11 13">HL-109</strain>
    </source>
</reference>
<evidence type="ECO:0000313" key="10">
    <source>
        <dbReference type="EMBL" id="KPQ11237.1"/>
    </source>
</evidence>
<evidence type="ECO:0000313" key="13">
    <source>
        <dbReference type="Proteomes" id="UP000182800"/>
    </source>
</evidence>
<gene>
    <name evidence="10" type="primary">sseA-2</name>
    <name evidence="11" type="ORF">GA0071312_2731</name>
    <name evidence="10" type="ORF">HLUCCO17_07585</name>
</gene>
<organism evidence="10 12">
    <name type="scientific">Saliniramus fredricksonii</name>
    <dbReference type="NCBI Taxonomy" id="1653334"/>
    <lineage>
        <taxon>Bacteria</taxon>
        <taxon>Pseudomonadati</taxon>
        <taxon>Pseudomonadota</taxon>
        <taxon>Alphaproteobacteria</taxon>
        <taxon>Hyphomicrobiales</taxon>
        <taxon>Salinarimonadaceae</taxon>
        <taxon>Saliniramus</taxon>
    </lineage>
</organism>
<evidence type="ECO:0000259" key="9">
    <source>
        <dbReference type="PROSITE" id="PS50206"/>
    </source>
</evidence>
<dbReference type="CDD" id="cd01448">
    <property type="entry name" value="TST_Repeat_1"/>
    <property type="match status" value="1"/>
</dbReference>
<dbReference type="NCBIfam" id="NF008557">
    <property type="entry name" value="PRK11493.1"/>
    <property type="match status" value="1"/>
</dbReference>
<dbReference type="FunFam" id="3.40.250.10:FF:000015">
    <property type="entry name" value="Sulfurtransferase"/>
    <property type="match status" value="1"/>
</dbReference>
<evidence type="ECO:0000256" key="2">
    <source>
        <dbReference type="ARBA" id="ARBA00022490"/>
    </source>
</evidence>
<keyword evidence="2" id="KW-0963">Cytoplasm</keyword>
<dbReference type="Proteomes" id="UP000050497">
    <property type="component" value="Unassembled WGS sequence"/>
</dbReference>
<evidence type="ECO:0000256" key="4">
    <source>
        <dbReference type="ARBA" id="ARBA00022737"/>
    </source>
</evidence>
<dbReference type="CDD" id="cd01449">
    <property type="entry name" value="TST_Repeat_2"/>
    <property type="match status" value="1"/>
</dbReference>
<dbReference type="Gene3D" id="3.40.250.10">
    <property type="entry name" value="Rhodanese-like domain"/>
    <property type="match status" value="2"/>
</dbReference>
<accession>A0A0P8A7U2</accession>
<dbReference type="OrthoDB" id="9781034at2"/>
<dbReference type="SMART" id="SM00450">
    <property type="entry name" value="RHOD"/>
    <property type="match status" value="2"/>
</dbReference>
<dbReference type="SUPFAM" id="SSF52821">
    <property type="entry name" value="Rhodanese/Cell cycle control phosphatase"/>
    <property type="match status" value="2"/>
</dbReference>
<sequence>MNATDKPDAGNAPFVSADWLKENIDTPDLVVVDGSYYLAAMNRDAEAEFLAAHIPGAVRFDIDSIKDLANPLPHMIPSAEDFASAVGAKGINDDSRIVVYDGAGLFSAPRVWWMFTIFGARNVSILEGGFPAWRAADGSIEEGPARPRQPARFTARLDREAVADLPRIEAALADPTIQVVDARSAARFRGEAPEPRAGLPSGHMPGSVNLPHTEVVEDGFLKDPQSIQDALRRHGIDPTKPVITSCGSGVSAAILSLAFMRIGHPPQALFDGSWTEWASREDAPIGTGDPSTR</sequence>
<dbReference type="GO" id="GO:0016784">
    <property type="term" value="F:3-mercaptopyruvate sulfurtransferase activity"/>
    <property type="evidence" value="ECO:0007669"/>
    <property type="project" value="UniProtKB-EC"/>
</dbReference>
<name>A0A0P8A7U2_9HYPH</name>
<dbReference type="InterPro" id="IPR036873">
    <property type="entry name" value="Rhodanese-like_dom_sf"/>
</dbReference>
<dbReference type="AlphaFoldDB" id="A0A0P8A7U2"/>
<keyword evidence="3 10" id="KW-0808">Transferase</keyword>
<keyword evidence="4" id="KW-0677">Repeat</keyword>
<dbReference type="GO" id="GO:0004792">
    <property type="term" value="F:thiosulfate-cyanide sulfurtransferase activity"/>
    <property type="evidence" value="ECO:0007669"/>
    <property type="project" value="InterPro"/>
</dbReference>
<dbReference type="Pfam" id="PF00581">
    <property type="entry name" value="Rhodanese"/>
    <property type="match status" value="2"/>
</dbReference>
<dbReference type="STRING" id="1653334.GA0071312_2731"/>
<dbReference type="Proteomes" id="UP000182800">
    <property type="component" value="Unassembled WGS sequence"/>
</dbReference>
<evidence type="ECO:0000256" key="1">
    <source>
        <dbReference type="ARBA" id="ARBA00004496"/>
    </source>
</evidence>
<keyword evidence="13" id="KW-1185">Reference proteome</keyword>
<dbReference type="EC" id="2.8.1.2" evidence="6"/>
<dbReference type="GO" id="GO:0005737">
    <property type="term" value="C:cytoplasm"/>
    <property type="evidence" value="ECO:0007669"/>
    <property type="project" value="UniProtKB-SubCell"/>
</dbReference>
<dbReference type="InterPro" id="IPR001763">
    <property type="entry name" value="Rhodanese-like_dom"/>
</dbReference>
<protein>
    <recommendedName>
        <fullName evidence="7">3-mercaptopyruvate sulfurtransferase</fullName>
        <ecNumber evidence="6">2.8.1.2</ecNumber>
    </recommendedName>
    <alternativeName>
        <fullName evidence="8">Rhodanese-like protein</fullName>
    </alternativeName>
</protein>
<evidence type="ECO:0000313" key="12">
    <source>
        <dbReference type="Proteomes" id="UP000050497"/>
    </source>
</evidence>
<dbReference type="InterPro" id="IPR001307">
    <property type="entry name" value="Thiosulphate_STrfase_CS"/>
</dbReference>
<dbReference type="PROSITE" id="PS00380">
    <property type="entry name" value="RHODANESE_1"/>
    <property type="match status" value="1"/>
</dbReference>
<dbReference type="PATRIC" id="fig|1653334.4.peg.2593"/>
<dbReference type="RefSeq" id="WP_074445399.1">
    <property type="nucleotide sequence ID" value="NZ_FMBM01000002.1"/>
</dbReference>
<evidence type="ECO:0000256" key="6">
    <source>
        <dbReference type="ARBA" id="ARBA00066832"/>
    </source>
</evidence>
<comment type="caution">
    <text evidence="10">The sequence shown here is derived from an EMBL/GenBank/DDBJ whole genome shotgun (WGS) entry which is preliminary data.</text>
</comment>
<comment type="subcellular location">
    <subcellularLocation>
        <location evidence="1">Cytoplasm</location>
    </subcellularLocation>
</comment>
<comment type="catalytic activity">
    <reaction evidence="5">
        <text>2-oxo-3-sulfanylpropanoate + [thioredoxin]-dithiol = [thioredoxin]-disulfide + hydrogen sulfide + pyruvate + H(+)</text>
        <dbReference type="Rhea" id="RHEA:21740"/>
        <dbReference type="Rhea" id="RHEA-COMP:10698"/>
        <dbReference type="Rhea" id="RHEA-COMP:10700"/>
        <dbReference type="ChEBI" id="CHEBI:15361"/>
        <dbReference type="ChEBI" id="CHEBI:15378"/>
        <dbReference type="ChEBI" id="CHEBI:29919"/>
        <dbReference type="ChEBI" id="CHEBI:29950"/>
        <dbReference type="ChEBI" id="CHEBI:50058"/>
        <dbReference type="ChEBI" id="CHEBI:57678"/>
        <dbReference type="EC" id="2.8.1.2"/>
    </reaction>
    <physiologicalReaction direction="left-to-right" evidence="5">
        <dbReference type="Rhea" id="RHEA:21741"/>
    </physiologicalReaction>
</comment>
<evidence type="ECO:0000313" key="11">
    <source>
        <dbReference type="EMBL" id="SCC81768.1"/>
    </source>
</evidence>
<dbReference type="InterPro" id="IPR045078">
    <property type="entry name" value="TST/MPST-like"/>
</dbReference>
<dbReference type="EMBL" id="FMBM01000002">
    <property type="protein sequence ID" value="SCC81768.1"/>
    <property type="molecule type" value="Genomic_DNA"/>
</dbReference>
<feature type="domain" description="Rhodanese" evidence="9">
    <location>
        <begin position="173"/>
        <end position="286"/>
    </location>
</feature>
<evidence type="ECO:0000256" key="5">
    <source>
        <dbReference type="ARBA" id="ARBA00051793"/>
    </source>
</evidence>
<dbReference type="PANTHER" id="PTHR11364">
    <property type="entry name" value="THIOSULFATE SULFERTANSFERASE"/>
    <property type="match status" value="1"/>
</dbReference>
<evidence type="ECO:0000256" key="7">
    <source>
        <dbReference type="ARBA" id="ARBA00070833"/>
    </source>
</evidence>
<evidence type="ECO:0000256" key="3">
    <source>
        <dbReference type="ARBA" id="ARBA00022679"/>
    </source>
</evidence>
<dbReference type="PANTHER" id="PTHR11364:SF27">
    <property type="entry name" value="SULFURTRANSFERASE"/>
    <property type="match status" value="1"/>
</dbReference>
<keyword evidence="10" id="KW-0670">Pyruvate</keyword>
<dbReference type="PROSITE" id="PS50206">
    <property type="entry name" value="RHODANESE_3"/>
    <property type="match status" value="2"/>
</dbReference>
<dbReference type="EMBL" id="LJSX01000009">
    <property type="protein sequence ID" value="KPQ11237.1"/>
    <property type="molecule type" value="Genomic_DNA"/>
</dbReference>
<feature type="domain" description="Rhodanese" evidence="9">
    <location>
        <begin position="25"/>
        <end position="142"/>
    </location>
</feature>
<reference evidence="10 12" key="1">
    <citation type="submission" date="2015-09" db="EMBL/GenBank/DDBJ databases">
        <title>Identification and resolution of microdiversity through metagenomic sequencing of parallel consortia.</title>
        <authorList>
            <person name="Nelson W.C."/>
            <person name="Romine M.F."/>
            <person name="Lindemann S.R."/>
        </authorList>
    </citation>
    <scope>NUCLEOTIDE SEQUENCE [LARGE SCALE GENOMIC DNA]</scope>
    <source>
        <strain evidence="10">HL-109</strain>
    </source>
</reference>
<dbReference type="FunFam" id="3.40.250.10:FF:000001">
    <property type="entry name" value="Sulfurtransferase"/>
    <property type="match status" value="1"/>
</dbReference>
<evidence type="ECO:0000256" key="8">
    <source>
        <dbReference type="ARBA" id="ARBA00078354"/>
    </source>
</evidence>
<proteinExistence type="predicted"/>